<proteinExistence type="predicted"/>
<dbReference type="Pfam" id="PF26233">
    <property type="entry name" value="NicX"/>
    <property type="match status" value="1"/>
</dbReference>
<name>A0A382LCB2_9ZZZZ</name>
<dbReference type="AlphaFoldDB" id="A0A382LCB2"/>
<dbReference type="InterPro" id="IPR052170">
    <property type="entry name" value="M29_Exopeptidase"/>
</dbReference>
<dbReference type="EMBL" id="UINC01085182">
    <property type="protein sequence ID" value="SVC32491.1"/>
    <property type="molecule type" value="Genomic_DNA"/>
</dbReference>
<gene>
    <name evidence="2" type="ORF">METZ01_LOCUS285345</name>
</gene>
<keyword evidence="1" id="KW-0479">Metal-binding</keyword>
<sequence length="348" mass="38309">MLNDRIEAKWIKAFARVFELCGASSDQPVALVSETQSRELNVHLAELALLNLGTQPFFLKLPTPPQTAPVPVRSTGASLVLANQTNLVRLLKDTPLIVDCTLEGLLHAQELPEILSGGARVMMVSNEHPDALERCMPQPGLEEKVRMGVKKARQCSLMTVTSEAGTDLRIDLNDTPALGNWGFTTKPGTVAHWPGGIVVSFPRKNTVNGLLVMDSGDINLTFKRYLEKPVILKIENDYVVSIEGEGTDAELFRRYFAAWSDPEAYAVSHVGWGMNPGARYESLTMYDQRDTNGTELRAFAGNFLYSTGANEFAGRYTQGHFDLPLKSCTIRLDDEVIVLQGELQGELA</sequence>
<evidence type="ECO:0000313" key="2">
    <source>
        <dbReference type="EMBL" id="SVC32491.1"/>
    </source>
</evidence>
<dbReference type="PANTHER" id="PTHR34448">
    <property type="entry name" value="AMINOPEPTIDASE"/>
    <property type="match status" value="1"/>
</dbReference>
<protein>
    <recommendedName>
        <fullName evidence="3">Peptidase M29</fullName>
    </recommendedName>
</protein>
<dbReference type="GO" id="GO:0046872">
    <property type="term" value="F:metal ion binding"/>
    <property type="evidence" value="ECO:0007669"/>
    <property type="project" value="UniProtKB-KW"/>
</dbReference>
<dbReference type="SUPFAM" id="SSF144052">
    <property type="entry name" value="Thermophilic metalloprotease-like"/>
    <property type="match status" value="1"/>
</dbReference>
<evidence type="ECO:0000256" key="1">
    <source>
        <dbReference type="ARBA" id="ARBA00022723"/>
    </source>
</evidence>
<accession>A0A382LCB2</accession>
<dbReference type="InterPro" id="IPR058739">
    <property type="entry name" value="NicX"/>
</dbReference>
<evidence type="ECO:0008006" key="3">
    <source>
        <dbReference type="Google" id="ProtNLM"/>
    </source>
</evidence>
<reference evidence="2" key="1">
    <citation type="submission" date="2018-05" db="EMBL/GenBank/DDBJ databases">
        <authorList>
            <person name="Lanie J.A."/>
            <person name="Ng W.-L."/>
            <person name="Kazmierczak K.M."/>
            <person name="Andrzejewski T.M."/>
            <person name="Davidsen T.M."/>
            <person name="Wayne K.J."/>
            <person name="Tettelin H."/>
            <person name="Glass J.I."/>
            <person name="Rusch D."/>
            <person name="Podicherti R."/>
            <person name="Tsui H.-C.T."/>
            <person name="Winkler M.E."/>
        </authorList>
    </citation>
    <scope>NUCLEOTIDE SEQUENCE</scope>
</reference>
<dbReference type="PANTHER" id="PTHR34448:SF1">
    <property type="entry name" value="BLL6088 PROTEIN"/>
    <property type="match status" value="1"/>
</dbReference>
<organism evidence="2">
    <name type="scientific">marine metagenome</name>
    <dbReference type="NCBI Taxonomy" id="408172"/>
    <lineage>
        <taxon>unclassified sequences</taxon>
        <taxon>metagenomes</taxon>
        <taxon>ecological metagenomes</taxon>
    </lineage>
</organism>